<dbReference type="GO" id="GO:0055085">
    <property type="term" value="P:transmembrane transport"/>
    <property type="evidence" value="ECO:0007669"/>
    <property type="project" value="InterPro"/>
</dbReference>
<evidence type="ECO:0000256" key="9">
    <source>
        <dbReference type="RuleBase" id="RU363032"/>
    </source>
</evidence>
<feature type="transmembrane region" description="Helical" evidence="9">
    <location>
        <begin position="34"/>
        <end position="56"/>
    </location>
</feature>
<keyword evidence="4 9" id="KW-0812">Transmembrane</keyword>
<dbReference type="AlphaFoldDB" id="A0A5B0DYC3"/>
<dbReference type="Gene3D" id="1.10.3720.10">
    <property type="entry name" value="MetI-like"/>
    <property type="match status" value="1"/>
</dbReference>
<evidence type="ECO:0000256" key="4">
    <source>
        <dbReference type="ARBA" id="ARBA00022692"/>
    </source>
</evidence>
<keyword evidence="12" id="KW-1185">Reference proteome</keyword>
<keyword evidence="5" id="KW-0571">Peptide transport</keyword>
<reference evidence="11 12" key="1">
    <citation type="submission" date="2019-08" db="EMBL/GenBank/DDBJ databases">
        <title>Aureimonas fodiniaquatilis sp. nov., isolated from a coal mine wastewater.</title>
        <authorList>
            <person name="Kim W."/>
        </authorList>
    </citation>
    <scope>NUCLEOTIDE SEQUENCE [LARGE SCALE GENOMIC DNA]</scope>
    <source>
        <strain evidence="11 12">CAU 1482</strain>
    </source>
</reference>
<evidence type="ECO:0000256" key="8">
    <source>
        <dbReference type="ARBA" id="ARBA00023136"/>
    </source>
</evidence>
<dbReference type="PANTHER" id="PTHR43386:SF1">
    <property type="entry name" value="D,D-DIPEPTIDE TRANSPORT SYSTEM PERMEASE PROTEIN DDPC-RELATED"/>
    <property type="match status" value="1"/>
</dbReference>
<dbReference type="GO" id="GO:0015031">
    <property type="term" value="P:protein transport"/>
    <property type="evidence" value="ECO:0007669"/>
    <property type="project" value="UniProtKB-KW"/>
</dbReference>
<comment type="similarity">
    <text evidence="9">Belongs to the binding-protein-dependent transport system permease family.</text>
</comment>
<evidence type="ECO:0000313" key="12">
    <source>
        <dbReference type="Proteomes" id="UP000324738"/>
    </source>
</evidence>
<dbReference type="Pfam" id="PF12911">
    <property type="entry name" value="OppC_N"/>
    <property type="match status" value="1"/>
</dbReference>
<feature type="transmembrane region" description="Helical" evidence="9">
    <location>
        <begin position="268"/>
        <end position="290"/>
    </location>
</feature>
<dbReference type="GO" id="GO:0015833">
    <property type="term" value="P:peptide transport"/>
    <property type="evidence" value="ECO:0007669"/>
    <property type="project" value="UniProtKB-KW"/>
</dbReference>
<accession>A0A5B0DYC3</accession>
<evidence type="ECO:0000256" key="1">
    <source>
        <dbReference type="ARBA" id="ARBA00004651"/>
    </source>
</evidence>
<evidence type="ECO:0000313" key="11">
    <source>
        <dbReference type="EMBL" id="KAA0971827.1"/>
    </source>
</evidence>
<dbReference type="OrthoDB" id="9805884at2"/>
<name>A0A5B0DYC3_9HYPH</name>
<keyword evidence="3" id="KW-1003">Cell membrane</keyword>
<dbReference type="SUPFAM" id="SSF161098">
    <property type="entry name" value="MetI-like"/>
    <property type="match status" value="1"/>
</dbReference>
<comment type="subcellular location">
    <subcellularLocation>
        <location evidence="1 9">Cell membrane</location>
        <topology evidence="1 9">Multi-pass membrane protein</topology>
    </subcellularLocation>
</comment>
<dbReference type="InterPro" id="IPR025966">
    <property type="entry name" value="OppC_N"/>
</dbReference>
<keyword evidence="2 9" id="KW-0813">Transport</keyword>
<gene>
    <name evidence="11" type="ORF">FPY71_01465</name>
</gene>
<dbReference type="InterPro" id="IPR050366">
    <property type="entry name" value="BP-dependent_transpt_permease"/>
</dbReference>
<dbReference type="PANTHER" id="PTHR43386">
    <property type="entry name" value="OLIGOPEPTIDE TRANSPORT SYSTEM PERMEASE PROTEIN APPC"/>
    <property type="match status" value="1"/>
</dbReference>
<dbReference type="EMBL" id="VTWH01000001">
    <property type="protein sequence ID" value="KAA0971827.1"/>
    <property type="molecule type" value="Genomic_DNA"/>
</dbReference>
<evidence type="ECO:0000259" key="10">
    <source>
        <dbReference type="PROSITE" id="PS50928"/>
    </source>
</evidence>
<evidence type="ECO:0000256" key="7">
    <source>
        <dbReference type="ARBA" id="ARBA00022989"/>
    </source>
</evidence>
<dbReference type="RefSeq" id="WP_149296923.1">
    <property type="nucleotide sequence ID" value="NZ_VTWH01000001.1"/>
</dbReference>
<sequence>MNNIQTSVTPAAIQGRSPWRAAWNSLRLVMQDSFAVVGVAILILFIIIALTAPLLAPFDPFKAMMTETGRLARLRPPSAEYLMGTTAFGNDVLSQFLYGFRVALLVGLVAAIAVGFISTVFGVLSGYFGGWVDDVLMRITDVALSIPTLPFAIVAVALLGPSVENIILVITILFWRNGARIIRSAVLTERERIYVKWARAAGASHFHIIMRHILPNIVRVIFLWVTMSVAFAILTEASLAFLGLGDPTVISWGQMLNTAFTSGNLRTAWWWVVPPSLALVMLVSALYLIGRAYEEQTNPRLRRR</sequence>
<dbReference type="Proteomes" id="UP000324738">
    <property type="component" value="Unassembled WGS sequence"/>
</dbReference>
<dbReference type="PROSITE" id="PS50928">
    <property type="entry name" value="ABC_TM1"/>
    <property type="match status" value="1"/>
</dbReference>
<evidence type="ECO:0000256" key="5">
    <source>
        <dbReference type="ARBA" id="ARBA00022856"/>
    </source>
</evidence>
<dbReference type="InterPro" id="IPR035906">
    <property type="entry name" value="MetI-like_sf"/>
</dbReference>
<dbReference type="InterPro" id="IPR000515">
    <property type="entry name" value="MetI-like"/>
</dbReference>
<dbReference type="CDD" id="cd06261">
    <property type="entry name" value="TM_PBP2"/>
    <property type="match status" value="1"/>
</dbReference>
<proteinExistence type="inferred from homology"/>
<protein>
    <submittedName>
        <fullName evidence="11">ABC transporter permease</fullName>
    </submittedName>
</protein>
<keyword evidence="6" id="KW-0653">Protein transport</keyword>
<evidence type="ECO:0000256" key="6">
    <source>
        <dbReference type="ARBA" id="ARBA00022927"/>
    </source>
</evidence>
<dbReference type="GO" id="GO:0005886">
    <property type="term" value="C:plasma membrane"/>
    <property type="evidence" value="ECO:0007669"/>
    <property type="project" value="UniProtKB-SubCell"/>
</dbReference>
<evidence type="ECO:0000256" key="3">
    <source>
        <dbReference type="ARBA" id="ARBA00022475"/>
    </source>
</evidence>
<evidence type="ECO:0000256" key="2">
    <source>
        <dbReference type="ARBA" id="ARBA00022448"/>
    </source>
</evidence>
<feature type="transmembrane region" description="Helical" evidence="9">
    <location>
        <begin position="220"/>
        <end position="242"/>
    </location>
</feature>
<comment type="caution">
    <text evidence="11">The sequence shown here is derived from an EMBL/GenBank/DDBJ whole genome shotgun (WGS) entry which is preliminary data.</text>
</comment>
<feature type="transmembrane region" description="Helical" evidence="9">
    <location>
        <begin position="102"/>
        <end position="129"/>
    </location>
</feature>
<keyword evidence="7 9" id="KW-1133">Transmembrane helix</keyword>
<feature type="domain" description="ABC transmembrane type-1" evidence="10">
    <location>
        <begin position="104"/>
        <end position="290"/>
    </location>
</feature>
<dbReference type="Pfam" id="PF00528">
    <property type="entry name" value="BPD_transp_1"/>
    <property type="match status" value="1"/>
</dbReference>
<organism evidence="11 12">
    <name type="scientific">Aureimonas fodinaquatilis</name>
    <dbReference type="NCBI Taxonomy" id="2565783"/>
    <lineage>
        <taxon>Bacteria</taxon>
        <taxon>Pseudomonadati</taxon>
        <taxon>Pseudomonadota</taxon>
        <taxon>Alphaproteobacteria</taxon>
        <taxon>Hyphomicrobiales</taxon>
        <taxon>Aurantimonadaceae</taxon>
        <taxon>Aureimonas</taxon>
    </lineage>
</organism>
<keyword evidence="8 9" id="KW-0472">Membrane</keyword>
<feature type="transmembrane region" description="Helical" evidence="9">
    <location>
        <begin position="149"/>
        <end position="175"/>
    </location>
</feature>